<dbReference type="EMBL" id="CP066786">
    <property type="protein sequence ID" value="QQM31489.1"/>
    <property type="molecule type" value="Genomic_DNA"/>
</dbReference>
<evidence type="ECO:0000313" key="5">
    <source>
        <dbReference type="Proteomes" id="UP000596083"/>
    </source>
</evidence>
<dbReference type="InterPro" id="IPR002477">
    <property type="entry name" value="Peptidoglycan-bd-like"/>
</dbReference>
<evidence type="ECO:0000256" key="1">
    <source>
        <dbReference type="SAM" id="SignalP"/>
    </source>
</evidence>
<dbReference type="FunFam" id="1.10.8.350:FF:000001">
    <property type="entry name" value="Lytic murein transglycosylase B"/>
    <property type="match status" value="1"/>
</dbReference>
<sequence>MHATRRAFSLMALGTLLSACSSSLFGGSPSGSTPPGAIANAGWDAWVEDFRTRAEAKGISRQTLNAAFANAGYTPDVIVQDRNQTEFNRTLEEYLAIAASDERVAKGRANYARYRNVLEQIEAVYGVDGTVVVAVWGLESMYGERRGDVPVVSALSTLAYEGRRGSFFESQLLGALKILQNGDISPQRMIGSWAGAMGHTQFIPTSYLGYAVDFNGDGRRDIWSDDPTDALASTAAYLNRSGWRTGEPWGGEAGSPGASVAGGRRIQPHDGGPVFVVGPNFDVIKRYNNSTSYAIGVGHLADRIAGAGPIAGTFPPDRYGFTADQRKALQAGLEARGYDAGTVDGVFGTQTRAAISAYQRANGLAVTGEPSMDLLMQLG</sequence>
<dbReference type="InterPro" id="IPR043426">
    <property type="entry name" value="MltB-like"/>
</dbReference>
<dbReference type="InterPro" id="IPR036366">
    <property type="entry name" value="PGBDSf"/>
</dbReference>
<organism evidence="4 5">
    <name type="scientific">Martelella lutilitoris</name>
    <dbReference type="NCBI Taxonomy" id="2583532"/>
    <lineage>
        <taxon>Bacteria</taxon>
        <taxon>Pseudomonadati</taxon>
        <taxon>Pseudomonadota</taxon>
        <taxon>Alphaproteobacteria</taxon>
        <taxon>Hyphomicrobiales</taxon>
        <taxon>Aurantimonadaceae</taxon>
        <taxon>Martelella</taxon>
    </lineage>
</organism>
<dbReference type="AlphaFoldDB" id="A0A7T7KN19"/>
<dbReference type="PROSITE" id="PS51257">
    <property type="entry name" value="PROKAR_LIPOPROTEIN"/>
    <property type="match status" value="1"/>
</dbReference>
<dbReference type="Proteomes" id="UP000596083">
    <property type="component" value="Chromosome"/>
</dbReference>
<dbReference type="RefSeq" id="WP_200337032.1">
    <property type="nucleotide sequence ID" value="NZ_CP066786.1"/>
</dbReference>
<dbReference type="SUPFAM" id="SSF53955">
    <property type="entry name" value="Lysozyme-like"/>
    <property type="match status" value="1"/>
</dbReference>
<dbReference type="InterPro" id="IPR031304">
    <property type="entry name" value="SLT_2"/>
</dbReference>
<dbReference type="KEGG" id="mlut:JET14_04775"/>
<evidence type="ECO:0000259" key="2">
    <source>
        <dbReference type="Pfam" id="PF01471"/>
    </source>
</evidence>
<dbReference type="CDD" id="cd13399">
    <property type="entry name" value="Slt35-like"/>
    <property type="match status" value="1"/>
</dbReference>
<dbReference type="InterPro" id="IPR036365">
    <property type="entry name" value="PGBD-like_sf"/>
</dbReference>
<dbReference type="PANTHER" id="PTHR30163:SF8">
    <property type="entry name" value="LYTIC MUREIN TRANSGLYCOSYLASE"/>
    <property type="match status" value="1"/>
</dbReference>
<dbReference type="Gene3D" id="1.10.530.10">
    <property type="match status" value="2"/>
</dbReference>
<feature type="domain" description="Transglycosylase SLT" evidence="3">
    <location>
        <begin position="44"/>
        <end position="302"/>
    </location>
</feature>
<dbReference type="Pfam" id="PF13406">
    <property type="entry name" value="SLT_2"/>
    <property type="match status" value="1"/>
</dbReference>
<dbReference type="GO" id="GO:0008933">
    <property type="term" value="F:peptidoglycan lytic transglycosylase activity"/>
    <property type="evidence" value="ECO:0007669"/>
    <property type="project" value="TreeGrafter"/>
</dbReference>
<feature type="domain" description="Peptidoglycan binding-like" evidence="2">
    <location>
        <begin position="323"/>
        <end position="375"/>
    </location>
</feature>
<keyword evidence="1" id="KW-0732">Signal</keyword>
<dbReference type="SUPFAM" id="SSF47090">
    <property type="entry name" value="PGBD-like"/>
    <property type="match status" value="1"/>
</dbReference>
<dbReference type="Pfam" id="PF01471">
    <property type="entry name" value="PG_binding_1"/>
    <property type="match status" value="1"/>
</dbReference>
<dbReference type="PANTHER" id="PTHR30163">
    <property type="entry name" value="MEMBRANE-BOUND LYTIC MUREIN TRANSGLYCOSYLASE B"/>
    <property type="match status" value="1"/>
</dbReference>
<feature type="signal peptide" evidence="1">
    <location>
        <begin position="1"/>
        <end position="26"/>
    </location>
</feature>
<evidence type="ECO:0000259" key="3">
    <source>
        <dbReference type="Pfam" id="PF13406"/>
    </source>
</evidence>
<reference evidence="4 5" key="1">
    <citation type="submission" date="2020-12" db="EMBL/GenBank/DDBJ databases">
        <authorList>
            <person name="Zheng R.K."/>
            <person name="Sun C.M."/>
        </authorList>
    </citation>
    <scope>NUCLEOTIDE SEQUENCE [LARGE SCALE GENOMIC DNA]</scope>
    <source>
        <strain evidence="4 5">ZRK001</strain>
    </source>
</reference>
<dbReference type="Gene3D" id="1.10.101.10">
    <property type="entry name" value="PGBD-like superfamily/PGBD"/>
    <property type="match status" value="1"/>
</dbReference>
<dbReference type="GO" id="GO:0009253">
    <property type="term" value="P:peptidoglycan catabolic process"/>
    <property type="evidence" value="ECO:0007669"/>
    <property type="project" value="TreeGrafter"/>
</dbReference>
<dbReference type="Gene3D" id="1.10.8.350">
    <property type="entry name" value="Bacterial muramidase"/>
    <property type="match status" value="1"/>
</dbReference>
<dbReference type="NCBIfam" id="TIGR02283">
    <property type="entry name" value="MltB_2"/>
    <property type="match status" value="1"/>
</dbReference>
<dbReference type="InterPro" id="IPR023346">
    <property type="entry name" value="Lysozyme-like_dom_sf"/>
</dbReference>
<gene>
    <name evidence="4" type="ORF">JET14_04775</name>
</gene>
<evidence type="ECO:0000313" key="4">
    <source>
        <dbReference type="EMBL" id="QQM31489.1"/>
    </source>
</evidence>
<protein>
    <submittedName>
        <fullName evidence="4">Lytic murein transglycosylase</fullName>
    </submittedName>
</protein>
<feature type="chain" id="PRO_5032343938" evidence="1">
    <location>
        <begin position="27"/>
        <end position="379"/>
    </location>
</feature>
<name>A0A7T7KN19_9HYPH</name>
<dbReference type="InterPro" id="IPR011970">
    <property type="entry name" value="MltB_2"/>
</dbReference>
<proteinExistence type="predicted"/>
<accession>A0A7T7KN19</accession>